<reference evidence="2" key="1">
    <citation type="journal article" date="2019" name="Int. J. Syst. Evol. Microbiol.">
        <title>The Global Catalogue of Microorganisms (GCM) 10K type strain sequencing project: providing services to taxonomists for standard genome sequencing and annotation.</title>
        <authorList>
            <consortium name="The Broad Institute Genomics Platform"/>
            <consortium name="The Broad Institute Genome Sequencing Center for Infectious Disease"/>
            <person name="Wu L."/>
            <person name="Ma J."/>
        </authorList>
    </citation>
    <scope>NUCLEOTIDE SEQUENCE [LARGE SCALE GENOMIC DNA]</scope>
    <source>
        <strain evidence="2">TISTR 1514</strain>
    </source>
</reference>
<accession>A0ABW5UU58</accession>
<dbReference type="RefSeq" id="WP_019618454.1">
    <property type="nucleotide sequence ID" value="NZ_JBHUNE010000001.1"/>
</dbReference>
<name>A0ABW5UU58_9MICO</name>
<gene>
    <name evidence="1" type="ORF">ACFSW7_01865</name>
</gene>
<organism evidence="1 2">
    <name type="scientific">Gulosibacter faecalis</name>
    <dbReference type="NCBI Taxonomy" id="272240"/>
    <lineage>
        <taxon>Bacteria</taxon>
        <taxon>Bacillati</taxon>
        <taxon>Actinomycetota</taxon>
        <taxon>Actinomycetes</taxon>
        <taxon>Micrococcales</taxon>
        <taxon>Microbacteriaceae</taxon>
        <taxon>Gulosibacter</taxon>
    </lineage>
</organism>
<proteinExistence type="predicted"/>
<evidence type="ECO:0000313" key="2">
    <source>
        <dbReference type="Proteomes" id="UP001597492"/>
    </source>
</evidence>
<sequence>MRLVSRIPAGKGRVAAVTLRLIYDGTETSTPIEVTDLQLQPGDPSGVVPHPQDVKIETGGRQYRNGVLPRSDDTVLVLANNDSAAPTTVTVRPSGVGNVRVGSYRFGTINKTATVDGGSHTATHGHGLPPMLTERSDGHVPVDTEVPVHLTIEWRERA</sequence>
<comment type="caution">
    <text evidence="1">The sequence shown here is derived from an EMBL/GenBank/DDBJ whole genome shotgun (WGS) entry which is preliminary data.</text>
</comment>
<protein>
    <submittedName>
        <fullName evidence="1">Uncharacterized protein</fullName>
    </submittedName>
</protein>
<keyword evidence="2" id="KW-1185">Reference proteome</keyword>
<dbReference type="EMBL" id="JBHUNE010000001">
    <property type="protein sequence ID" value="MFD2757121.1"/>
    <property type="molecule type" value="Genomic_DNA"/>
</dbReference>
<evidence type="ECO:0000313" key="1">
    <source>
        <dbReference type="EMBL" id="MFD2757121.1"/>
    </source>
</evidence>
<dbReference type="Proteomes" id="UP001597492">
    <property type="component" value="Unassembled WGS sequence"/>
</dbReference>